<gene>
    <name evidence="1" type="primary">C0J52_12411</name>
    <name evidence="1" type="ORF">NPIL_457591</name>
</gene>
<evidence type="ECO:0000313" key="1">
    <source>
        <dbReference type="EMBL" id="GFT65229.1"/>
    </source>
</evidence>
<dbReference type="EMBL" id="BMAW01019790">
    <property type="protein sequence ID" value="GFT65229.1"/>
    <property type="molecule type" value="Genomic_DNA"/>
</dbReference>
<evidence type="ECO:0000313" key="2">
    <source>
        <dbReference type="Proteomes" id="UP000887013"/>
    </source>
</evidence>
<reference evidence="1" key="1">
    <citation type="submission" date="2020-08" db="EMBL/GenBank/DDBJ databases">
        <title>Multicomponent nature underlies the extraordinary mechanical properties of spider dragline silk.</title>
        <authorList>
            <person name="Kono N."/>
            <person name="Nakamura H."/>
            <person name="Mori M."/>
            <person name="Yoshida Y."/>
            <person name="Ohtoshi R."/>
            <person name="Malay A.D."/>
            <person name="Moran D.A.P."/>
            <person name="Tomita M."/>
            <person name="Numata K."/>
            <person name="Arakawa K."/>
        </authorList>
    </citation>
    <scope>NUCLEOTIDE SEQUENCE</scope>
</reference>
<dbReference type="PANTHER" id="PTHR47326:SF1">
    <property type="entry name" value="HTH PSQ-TYPE DOMAIN-CONTAINING PROTEIN"/>
    <property type="match status" value="1"/>
</dbReference>
<comment type="caution">
    <text evidence="1">The sequence shown here is derived from an EMBL/GenBank/DDBJ whole genome shotgun (WGS) entry which is preliminary data.</text>
</comment>
<sequence>MVVSTTTSTSRFSLETKISQRCLNKGFFAKFNCSRDLYDTVGRRWIGRGGPLPWPACSPGLTSCDFWLWGIVKDRDYASKPRDLDDQKHRIMHAIAKVLAKMAKSALQITLDRLH</sequence>
<dbReference type="GO" id="GO:0003676">
    <property type="term" value="F:nucleic acid binding"/>
    <property type="evidence" value="ECO:0007669"/>
    <property type="project" value="InterPro"/>
</dbReference>
<dbReference type="InterPro" id="IPR036397">
    <property type="entry name" value="RNaseH_sf"/>
</dbReference>
<dbReference type="Gene3D" id="3.30.420.10">
    <property type="entry name" value="Ribonuclease H-like superfamily/Ribonuclease H"/>
    <property type="match status" value="1"/>
</dbReference>
<proteinExistence type="predicted"/>
<organism evidence="1 2">
    <name type="scientific">Nephila pilipes</name>
    <name type="common">Giant wood spider</name>
    <name type="synonym">Nephila maculata</name>
    <dbReference type="NCBI Taxonomy" id="299642"/>
    <lineage>
        <taxon>Eukaryota</taxon>
        <taxon>Metazoa</taxon>
        <taxon>Ecdysozoa</taxon>
        <taxon>Arthropoda</taxon>
        <taxon>Chelicerata</taxon>
        <taxon>Arachnida</taxon>
        <taxon>Araneae</taxon>
        <taxon>Araneomorphae</taxon>
        <taxon>Entelegynae</taxon>
        <taxon>Araneoidea</taxon>
        <taxon>Nephilidae</taxon>
        <taxon>Nephila</taxon>
    </lineage>
</organism>
<keyword evidence="2" id="KW-1185">Reference proteome</keyword>
<accession>A0A8X6PFI7</accession>
<dbReference type="OrthoDB" id="6766291at2759"/>
<protein>
    <submittedName>
        <fullName evidence="1">Uncharacterized protein</fullName>
    </submittedName>
</protein>
<name>A0A8X6PFI7_NEPPI</name>
<dbReference type="PANTHER" id="PTHR47326">
    <property type="entry name" value="TRANSPOSABLE ELEMENT TC3 TRANSPOSASE-LIKE PROTEIN"/>
    <property type="match status" value="1"/>
</dbReference>
<dbReference type="AlphaFoldDB" id="A0A8X6PFI7"/>
<dbReference type="Proteomes" id="UP000887013">
    <property type="component" value="Unassembled WGS sequence"/>
</dbReference>